<evidence type="ECO:0000256" key="4">
    <source>
        <dbReference type="ARBA" id="ARBA00021948"/>
    </source>
</evidence>
<accession>A0A516KDQ1</accession>
<comment type="cofactor">
    <cofactor evidence="1">
        <name>Mg(2+)</name>
        <dbReference type="ChEBI" id="CHEBI:18420"/>
    </cofactor>
</comment>
<reference evidence="8 9" key="1">
    <citation type="submission" date="2019-07" db="EMBL/GenBank/DDBJ databases">
        <authorList>
            <person name="Li J."/>
        </authorList>
    </citation>
    <scope>NUCLEOTIDE SEQUENCE [LARGE SCALE GENOMIC DNA]</scope>
    <source>
        <strain evidence="8 9">TKL69</strain>
    </source>
</reference>
<evidence type="ECO:0000256" key="1">
    <source>
        <dbReference type="ARBA" id="ARBA00001946"/>
    </source>
</evidence>
<dbReference type="GO" id="GO:0000287">
    <property type="term" value="F:magnesium ion binding"/>
    <property type="evidence" value="ECO:0007669"/>
    <property type="project" value="InterPro"/>
</dbReference>
<protein>
    <recommendedName>
        <fullName evidence="4">Probable 2-phosphosulfolactate phosphatase</fullName>
        <ecNumber evidence="3">3.1.3.71</ecNumber>
    </recommendedName>
</protein>
<keyword evidence="5" id="KW-0378">Hydrolase</keyword>
<dbReference type="Proteomes" id="UP000315215">
    <property type="component" value="Chromosome"/>
</dbReference>
<proteinExistence type="inferred from homology"/>
<dbReference type="EMBL" id="CP041666">
    <property type="protein sequence ID" value="QDP39528.1"/>
    <property type="molecule type" value="Genomic_DNA"/>
</dbReference>
<name>A0A516KDQ1_9BACI</name>
<dbReference type="GO" id="GO:0050532">
    <property type="term" value="F:2-phosphosulfolactate phosphatase activity"/>
    <property type="evidence" value="ECO:0007669"/>
    <property type="project" value="UniProtKB-EC"/>
</dbReference>
<evidence type="ECO:0000313" key="9">
    <source>
        <dbReference type="Proteomes" id="UP000315215"/>
    </source>
</evidence>
<dbReference type="GO" id="GO:0050545">
    <property type="term" value="F:sulfopyruvate decarboxylase activity"/>
    <property type="evidence" value="ECO:0007669"/>
    <property type="project" value="TreeGrafter"/>
</dbReference>
<comment type="catalytic activity">
    <reaction evidence="7">
        <text>(2R)-O-phospho-3-sulfolactate + H2O = (2R)-3-sulfolactate + phosphate</text>
        <dbReference type="Rhea" id="RHEA:23416"/>
        <dbReference type="ChEBI" id="CHEBI:15377"/>
        <dbReference type="ChEBI" id="CHEBI:15597"/>
        <dbReference type="ChEBI" id="CHEBI:43474"/>
        <dbReference type="ChEBI" id="CHEBI:58738"/>
        <dbReference type="EC" id="3.1.3.71"/>
    </reaction>
</comment>
<sequence length="238" mass="26706">MEIHIFQGRTTPKQAADTTIVIDVLRAFTVAHYAFLKGVNRIFLAESTEQAFQWKAEHPSCLLAGERDGLPIEDFDLDNSPYHMQEKQITGKTLVQKTTNGVRATLNSLASSTHVYVTGFTNARKTAEFVKAHGKEGERIHIIASHPNGEDDLACAEYIKSIIEDSSSISEREVIDRIIHSRVARKFLDNDLPAFPIEDIYLATKSLDSNFVMRVNKKDKLPTIERVMYDGVRLSVTG</sequence>
<dbReference type="InterPro" id="IPR036702">
    <property type="entry name" value="ComB-like_sf"/>
</dbReference>
<evidence type="ECO:0000256" key="2">
    <source>
        <dbReference type="ARBA" id="ARBA00009997"/>
    </source>
</evidence>
<evidence type="ECO:0000256" key="3">
    <source>
        <dbReference type="ARBA" id="ARBA00012953"/>
    </source>
</evidence>
<evidence type="ECO:0000256" key="7">
    <source>
        <dbReference type="ARBA" id="ARBA00033711"/>
    </source>
</evidence>
<dbReference type="KEGG" id="aqt:FN924_04660"/>
<evidence type="ECO:0000256" key="6">
    <source>
        <dbReference type="ARBA" id="ARBA00022842"/>
    </source>
</evidence>
<organism evidence="8 9">
    <name type="scientific">Radiobacillus deserti</name>
    <dbReference type="NCBI Taxonomy" id="2594883"/>
    <lineage>
        <taxon>Bacteria</taxon>
        <taxon>Bacillati</taxon>
        <taxon>Bacillota</taxon>
        <taxon>Bacilli</taxon>
        <taxon>Bacillales</taxon>
        <taxon>Bacillaceae</taxon>
        <taxon>Radiobacillus</taxon>
    </lineage>
</organism>
<dbReference type="InterPro" id="IPR005238">
    <property type="entry name" value="ComB-like"/>
</dbReference>
<keyword evidence="9" id="KW-1185">Reference proteome</keyword>
<dbReference type="PANTHER" id="PTHR37311:SF1">
    <property type="entry name" value="2-PHOSPHOSULFOLACTATE PHOSPHATASE-RELATED"/>
    <property type="match status" value="1"/>
</dbReference>
<dbReference type="PANTHER" id="PTHR37311">
    <property type="entry name" value="2-PHOSPHOSULFOLACTATE PHOSPHATASE-RELATED"/>
    <property type="match status" value="1"/>
</dbReference>
<dbReference type="RefSeq" id="WP_143892278.1">
    <property type="nucleotide sequence ID" value="NZ_CP041666.1"/>
</dbReference>
<dbReference type="Pfam" id="PF04029">
    <property type="entry name" value="2-ph_phosp"/>
    <property type="match status" value="1"/>
</dbReference>
<dbReference type="EC" id="3.1.3.71" evidence="3"/>
<evidence type="ECO:0000313" key="8">
    <source>
        <dbReference type="EMBL" id="QDP39528.1"/>
    </source>
</evidence>
<dbReference type="SUPFAM" id="SSF142823">
    <property type="entry name" value="ComB-like"/>
    <property type="match status" value="1"/>
</dbReference>
<dbReference type="OrthoDB" id="4913at2"/>
<dbReference type="AlphaFoldDB" id="A0A516KDQ1"/>
<evidence type="ECO:0000256" key="5">
    <source>
        <dbReference type="ARBA" id="ARBA00022801"/>
    </source>
</evidence>
<keyword evidence="6" id="KW-0460">Magnesium</keyword>
<gene>
    <name evidence="8" type="ORF">FN924_04660</name>
</gene>
<dbReference type="Gene3D" id="3.90.1560.10">
    <property type="entry name" value="ComB-like"/>
    <property type="match status" value="1"/>
</dbReference>
<comment type="similarity">
    <text evidence="2">Belongs to the ComB family.</text>
</comment>